<organism evidence="1 2">
    <name type="scientific">Xenoophorus captivus</name>
    <dbReference type="NCBI Taxonomy" id="1517983"/>
    <lineage>
        <taxon>Eukaryota</taxon>
        <taxon>Metazoa</taxon>
        <taxon>Chordata</taxon>
        <taxon>Craniata</taxon>
        <taxon>Vertebrata</taxon>
        <taxon>Euteleostomi</taxon>
        <taxon>Actinopterygii</taxon>
        <taxon>Neopterygii</taxon>
        <taxon>Teleostei</taxon>
        <taxon>Neoteleostei</taxon>
        <taxon>Acanthomorphata</taxon>
        <taxon>Ovalentaria</taxon>
        <taxon>Atherinomorphae</taxon>
        <taxon>Cyprinodontiformes</taxon>
        <taxon>Goodeidae</taxon>
        <taxon>Xenoophorus</taxon>
    </lineage>
</organism>
<evidence type="ECO:0000313" key="1">
    <source>
        <dbReference type="EMBL" id="MEQ2209737.1"/>
    </source>
</evidence>
<accession>A0ABV0RQR4</accession>
<proteinExistence type="predicted"/>
<evidence type="ECO:0000313" key="2">
    <source>
        <dbReference type="Proteomes" id="UP001434883"/>
    </source>
</evidence>
<name>A0ABV0RQR4_9TELE</name>
<reference evidence="1 2" key="1">
    <citation type="submission" date="2021-06" db="EMBL/GenBank/DDBJ databases">
        <authorList>
            <person name="Palmer J.M."/>
        </authorList>
    </citation>
    <scope>NUCLEOTIDE SEQUENCE [LARGE SCALE GENOMIC DNA]</scope>
    <source>
        <strain evidence="1 2">XC_2019</strain>
        <tissue evidence="1">Muscle</tissue>
    </source>
</reference>
<comment type="caution">
    <text evidence="1">The sequence shown here is derived from an EMBL/GenBank/DDBJ whole genome shotgun (WGS) entry which is preliminary data.</text>
</comment>
<keyword evidence="2" id="KW-1185">Reference proteome</keyword>
<dbReference type="EMBL" id="JAHRIN010051760">
    <property type="protein sequence ID" value="MEQ2209737.1"/>
    <property type="molecule type" value="Genomic_DNA"/>
</dbReference>
<gene>
    <name evidence="1" type="ORF">XENOCAPTIV_003370</name>
</gene>
<dbReference type="Proteomes" id="UP001434883">
    <property type="component" value="Unassembled WGS sequence"/>
</dbReference>
<protein>
    <submittedName>
        <fullName evidence="1">Uncharacterized protein</fullName>
    </submittedName>
</protein>
<sequence>MCGLAQPQRELTRLTFPPFRTCTGLESVRKRAANISADLTHPGHKLFRHSISGRQYRTHFAETSRHRDSFFPKVVSDEHNEHLTARVVSYFDLKHKYAYLHSHNLPFFFCYSIKKMAVHAYRCTYFL</sequence>